<dbReference type="PANTHER" id="PTHR11926:SF1547">
    <property type="entry name" value="GLYCOSYLTRANSFERASE"/>
    <property type="match status" value="1"/>
</dbReference>
<dbReference type="FunFam" id="3.40.50.2000:FF:000065">
    <property type="entry name" value="Glycosyltransferase"/>
    <property type="match status" value="1"/>
</dbReference>
<dbReference type="GO" id="GO:0080043">
    <property type="term" value="F:quercetin 3-O-glucosyltransferase activity"/>
    <property type="evidence" value="ECO:0007669"/>
    <property type="project" value="TreeGrafter"/>
</dbReference>
<evidence type="ECO:0000256" key="5">
    <source>
        <dbReference type="RuleBase" id="RU362057"/>
    </source>
</evidence>
<evidence type="ECO:0000256" key="3">
    <source>
        <dbReference type="ARBA" id="ARBA00022679"/>
    </source>
</evidence>
<name>A0A899JXA8_ARNEU</name>
<evidence type="ECO:0000256" key="6">
    <source>
        <dbReference type="SAM" id="MobiDB-lite"/>
    </source>
</evidence>
<accession>A0A899JXA8</accession>
<keyword evidence="2 4" id="KW-0328">Glycosyltransferase</keyword>
<dbReference type="EMBL" id="MT571515">
    <property type="protein sequence ID" value="QSM19619.1"/>
    <property type="molecule type" value="mRNA"/>
</dbReference>
<organism evidence="8">
    <name type="scientific">Arnebia euchroma</name>
    <name type="common">Pink arnebia</name>
    <name type="synonym">Lithospermum euchromon</name>
    <dbReference type="NCBI Taxonomy" id="373122"/>
    <lineage>
        <taxon>Eukaryota</taxon>
        <taxon>Viridiplantae</taxon>
        <taxon>Streptophyta</taxon>
        <taxon>Embryophyta</taxon>
        <taxon>Tracheophyta</taxon>
        <taxon>Spermatophyta</taxon>
        <taxon>Magnoliopsida</taxon>
        <taxon>eudicotyledons</taxon>
        <taxon>Gunneridae</taxon>
        <taxon>Pentapetalae</taxon>
        <taxon>asterids</taxon>
        <taxon>lamiids</taxon>
        <taxon>Boraginales</taxon>
        <taxon>Boraginaceae</taxon>
        <taxon>Boraginoideae</taxon>
        <taxon>Lithospermeae</taxon>
        <taxon>Arnebia</taxon>
    </lineage>
</organism>
<dbReference type="Gene3D" id="3.40.50.2000">
    <property type="entry name" value="Glycogen Phosphorylase B"/>
    <property type="match status" value="2"/>
</dbReference>
<keyword evidence="3 4" id="KW-0808">Transferase</keyword>
<dbReference type="CDD" id="cd03784">
    <property type="entry name" value="GT1_Gtf-like"/>
    <property type="match status" value="1"/>
</dbReference>
<dbReference type="InterPro" id="IPR035595">
    <property type="entry name" value="UDP_glycos_trans_CS"/>
</dbReference>
<dbReference type="Pfam" id="PF26168">
    <property type="entry name" value="Glyco_transf_N"/>
    <property type="match status" value="1"/>
</dbReference>
<dbReference type="EC" id="2.4.1.-" evidence="5"/>
<evidence type="ECO:0000256" key="1">
    <source>
        <dbReference type="ARBA" id="ARBA00009995"/>
    </source>
</evidence>
<dbReference type="FunFam" id="3.40.50.2000:FF:000027">
    <property type="entry name" value="Glycosyltransferase"/>
    <property type="match status" value="1"/>
</dbReference>
<dbReference type="PROSITE" id="PS00375">
    <property type="entry name" value="UDPGT"/>
    <property type="match status" value="1"/>
</dbReference>
<dbReference type="SUPFAM" id="SSF53756">
    <property type="entry name" value="UDP-Glycosyltransferase/glycogen phosphorylase"/>
    <property type="match status" value="1"/>
</dbReference>
<evidence type="ECO:0000256" key="4">
    <source>
        <dbReference type="RuleBase" id="RU003718"/>
    </source>
</evidence>
<evidence type="ECO:0000256" key="2">
    <source>
        <dbReference type="ARBA" id="ARBA00022676"/>
    </source>
</evidence>
<proteinExistence type="evidence at transcript level"/>
<sequence>MATITKKPHAVVIPWPAQGHVNPLMRFAKLLYSKGFHITFVHTEFNYNRLIRSNGPDSVKGLPGFRYETIPDGTPPPSNPDATQDVPLVCDSLRKTALGPFKKLLDKLNADPEVPQVTCVVADGVMTFAIRAAEILGIPGVNLFTSSTISFVGYLFYTELMERGVFPFKNEEYLTDGTLDKQIEITDKIKMCLRGLPNFFQSTNPEEIMFHFMNLECWDCLKADALLLNTFDEFEQDSIEAIKLKYGCSNVLPVGPLSLMEEKHVPENINRQFVSSLWKQDNRVFEWLDSRAPESVLFVNYGSVAVMSERQFQELAWGIANSKQPFLWIVRPDVVKDGSATLSEEFLEETKDRGFLTTWCAQEKVLCHPSVGAFLTHCGWNSMTETICGGVPVICWPFNSDQMTNCYYSCNSWGIGMEINPDVKREEVSRQIVEMMQGEKGKEMRRNAQEWKRKAESSTSAGGSSLRNLDKVIELFLGGHK</sequence>
<reference evidence="8" key="2">
    <citation type="journal article" date="2021" name="Zhongguo Zhong Yao Za Zhi">
        <title>[Cloning and functional analysis of caffeic acid and rosmarinic acid glycosyltransferases from Arnebia euchroma].</title>
        <authorList>
            <person name="Wang R.S."/>
            <person name="Wang S."/>
            <person name="Liang J.W."/>
            <person name="Li T."/>
            <person name="Zhou L."/>
            <person name="Zhan Z.L."/>
            <person name="Wan X.F."/>
            <person name="Kang C.Z."/>
            <person name="Guo L.P."/>
        </authorList>
    </citation>
    <scope>NUCLEOTIDE SEQUENCE</scope>
    <source>
        <strain evidence="8">AeUGT_11</strain>
    </source>
</reference>
<dbReference type="InterPro" id="IPR002213">
    <property type="entry name" value="UDP_glucos_trans"/>
</dbReference>
<reference evidence="8" key="1">
    <citation type="submission" date="2020-06" db="EMBL/GenBank/DDBJ databases">
        <authorList>
            <person name="Cordes E.H."/>
            <person name="Lee P."/>
            <person name="Wang R."/>
            <person name="Huang N."/>
            <person name="Shaffer C.D."/>
            <person name="Weston-Hafer K.A."/>
            <person name="Garlena R.A."/>
            <person name="Russell D.A."/>
            <person name="Pope W.H."/>
            <person name="Jacobs-Sera D."/>
            <person name="Hatfull G.F."/>
        </authorList>
    </citation>
    <scope>NUCLEOTIDE SEQUENCE</scope>
    <source>
        <strain evidence="8">AeUGT_11</strain>
    </source>
</reference>
<dbReference type="Pfam" id="PF00201">
    <property type="entry name" value="UDPGT"/>
    <property type="match status" value="1"/>
</dbReference>
<dbReference type="PANTHER" id="PTHR11926">
    <property type="entry name" value="GLUCOSYL/GLUCURONOSYL TRANSFERASES"/>
    <property type="match status" value="1"/>
</dbReference>
<dbReference type="InterPro" id="IPR058980">
    <property type="entry name" value="Glyco_transf_N"/>
</dbReference>
<protein>
    <recommendedName>
        <fullName evidence="5">Glycosyltransferase</fullName>
        <ecNumber evidence="5">2.4.1.-</ecNumber>
    </recommendedName>
</protein>
<evidence type="ECO:0000313" key="8">
    <source>
        <dbReference type="EMBL" id="QSM19619.1"/>
    </source>
</evidence>
<comment type="similarity">
    <text evidence="1 4">Belongs to the UDP-glycosyltransferase family.</text>
</comment>
<evidence type="ECO:0000259" key="7">
    <source>
        <dbReference type="Pfam" id="PF26168"/>
    </source>
</evidence>
<feature type="domain" description="Glycosyltransferase N-terminal" evidence="7">
    <location>
        <begin position="11"/>
        <end position="152"/>
    </location>
</feature>
<dbReference type="GO" id="GO:0080044">
    <property type="term" value="F:quercetin 7-O-glucosyltransferase activity"/>
    <property type="evidence" value="ECO:0007669"/>
    <property type="project" value="TreeGrafter"/>
</dbReference>
<dbReference type="AlphaFoldDB" id="A0A899JXA8"/>
<feature type="compositionally biased region" description="Basic and acidic residues" evidence="6">
    <location>
        <begin position="437"/>
        <end position="456"/>
    </location>
</feature>
<feature type="region of interest" description="Disordered" evidence="6">
    <location>
        <begin position="437"/>
        <end position="464"/>
    </location>
</feature>